<protein>
    <submittedName>
        <fullName evidence="1">Uncharacterized protein</fullName>
    </submittedName>
</protein>
<dbReference type="AlphaFoldDB" id="A0A1H9FE40"/>
<proteinExistence type="predicted"/>
<sequence>MVEGNEPVSDPGITFVPMGLADRMIRLLWAAGGEDVAERVLREHWRLLPSDDPLGRALRSRLVEALRAELPGRDAEIREAVLADEISLLGAAERVRPSRAAVLGIVRALQGS</sequence>
<keyword evidence="2" id="KW-1185">Reference proteome</keyword>
<evidence type="ECO:0000313" key="1">
    <source>
        <dbReference type="EMBL" id="SEQ36187.1"/>
    </source>
</evidence>
<accession>A0A1H9FE40</accession>
<name>A0A1H9FE40_9PSEU</name>
<gene>
    <name evidence="1" type="ORF">SAMN05216195_102245</name>
</gene>
<dbReference type="Proteomes" id="UP000199028">
    <property type="component" value="Unassembled WGS sequence"/>
</dbReference>
<evidence type="ECO:0000313" key="2">
    <source>
        <dbReference type="Proteomes" id="UP000199028"/>
    </source>
</evidence>
<organism evidence="1 2">
    <name type="scientific">Lentzea flaviverrucosa</name>
    <dbReference type="NCBI Taxonomy" id="200379"/>
    <lineage>
        <taxon>Bacteria</taxon>
        <taxon>Bacillati</taxon>
        <taxon>Actinomycetota</taxon>
        <taxon>Actinomycetes</taxon>
        <taxon>Pseudonocardiales</taxon>
        <taxon>Pseudonocardiaceae</taxon>
        <taxon>Lentzea</taxon>
    </lineage>
</organism>
<dbReference type="EMBL" id="FOFT01000002">
    <property type="protein sequence ID" value="SEQ36187.1"/>
    <property type="molecule type" value="Genomic_DNA"/>
</dbReference>
<reference evidence="2" key="1">
    <citation type="submission" date="2016-10" db="EMBL/GenBank/DDBJ databases">
        <authorList>
            <person name="Varghese N."/>
            <person name="Submissions S."/>
        </authorList>
    </citation>
    <scope>NUCLEOTIDE SEQUENCE [LARGE SCALE GENOMIC DNA]</scope>
    <source>
        <strain evidence="2">CGMCC 4.578</strain>
    </source>
</reference>